<accession>A0A6S6WD59</accession>
<feature type="region of interest" description="Disordered" evidence="1">
    <location>
        <begin position="309"/>
        <end position="430"/>
    </location>
</feature>
<feature type="compositionally biased region" description="Low complexity" evidence="1">
    <location>
        <begin position="982"/>
        <end position="998"/>
    </location>
</feature>
<protein>
    <submittedName>
        <fullName evidence="2">Uncharacterized protein</fullName>
    </submittedName>
</protein>
<feature type="compositionally biased region" description="Acidic residues" evidence="1">
    <location>
        <begin position="312"/>
        <end position="322"/>
    </location>
</feature>
<dbReference type="AlphaFoldDB" id="A0A6S6WD59"/>
<feature type="compositionally biased region" description="Low complexity" evidence="1">
    <location>
        <begin position="186"/>
        <end position="199"/>
    </location>
</feature>
<feature type="compositionally biased region" description="Polar residues" evidence="1">
    <location>
        <begin position="970"/>
        <end position="981"/>
    </location>
</feature>
<feature type="compositionally biased region" description="Low complexity" evidence="1">
    <location>
        <begin position="927"/>
        <end position="946"/>
    </location>
</feature>
<feature type="compositionally biased region" description="Polar residues" evidence="1">
    <location>
        <begin position="656"/>
        <end position="665"/>
    </location>
</feature>
<evidence type="ECO:0000256" key="1">
    <source>
        <dbReference type="SAM" id="MobiDB-lite"/>
    </source>
</evidence>
<feature type="compositionally biased region" description="Basic residues" evidence="1">
    <location>
        <begin position="609"/>
        <end position="618"/>
    </location>
</feature>
<feature type="region of interest" description="Disordered" evidence="1">
    <location>
        <begin position="850"/>
        <end position="998"/>
    </location>
</feature>
<feature type="region of interest" description="Disordered" evidence="1">
    <location>
        <begin position="559"/>
        <end position="625"/>
    </location>
</feature>
<proteinExistence type="predicted"/>
<reference evidence="2" key="1">
    <citation type="submission" date="2021-02" db="EMBL/GenBank/DDBJ databases">
        <authorList>
            <person name="Syme A R."/>
            <person name="Syme A R."/>
            <person name="Moolhuijzen P."/>
        </authorList>
    </citation>
    <scope>NUCLEOTIDE SEQUENCE</scope>
    <source>
        <strain evidence="2">W1-1</strain>
    </source>
</reference>
<feature type="compositionally biased region" description="Polar residues" evidence="1">
    <location>
        <begin position="379"/>
        <end position="389"/>
    </location>
</feature>
<sequence length="998" mass="111270">MAVCPHAWLEETFESQLLLGSHWLRQRYEQKASGVRIKLDRDWEGLYHDNGSCLDIIDHIHPESNSTLQVLQQLSKVRAQEDFRRLAKYSEPEVPEPVMAAPDDDENPHSQAAYTQPAFGTQAPRPIPSRSKGNGPDLAGNTQGGEVNQQKHTLISLLGYTNSLKPRAAASDDFMPNTVSKQPTVSASATSPQATAASPQLPPPPREESEIEPIHLESPTPAHRKKRRKEASPAMAKTQQAAQLECSWMQGIIFNRDTLKVPKLQQECLSKETSWLKPQPGIPPFQNGNMPQSILQAINRIADERATIEDGVNTDDESDVDPSPDSLPLPTQNDEAASIVSWSPSPEPPQMSVKPPQELPPDSSIEKQTSSAEHKSASQEKPSTQQSEQLDSDDEMEDFIPQPLGEDLVEARKSESAVDNRPSSLSEKTWSVVQVRETPVAKSKFFMGAVSHACAKEGSEAISQEPHTSSTSIIQSTYDISKANTTTQVERDHVPIVEDPVPIPQNEISDAKQPETETYGSRTVDAQDMRLSGEHLTRTLPVREEYSKNAAPVIAETSAGNTAPNIPANLPSNPKQLPSENINSEMSPSIPRPASGATKRKLVDSPGKSGRKHPKRREIKIVGFSDDVPVTGDLVAALRKDREESLRRFQEERRSSTSVDSQTESAARLAKREDFDDMDLGVGSVNTVDERAAPRTMSPRHQSLYDEPSPMRKPATHPTSRSVSTTAKNKLPPPTEQPSVKSDENDHMTIFQSFKEAYPEYAGDMSHFKKQCEQMYKLNQEDKMVPKWQWDDFIIRNRTDYRQYAIDCIDQGDSPEPYHRFYKDNIRDTLYKKGIIGTTKVLQRALDEMNGQPTEPQPAQGRLPERRPYQPPITHSQQPAERPNPLSTPIKKPESSRKSLPTTFHQPKLPPQNRINNAHTRPRHSLPTQPQQPRSRPPARQSTSTTNSVPQPNNEETTGDPFRDYFFAVQRSTSWTGNTEVSPKPSSSRTTSKPCSRD</sequence>
<feature type="compositionally biased region" description="Basic and acidic residues" evidence="1">
    <location>
        <begin position="409"/>
        <end position="418"/>
    </location>
</feature>
<feature type="region of interest" description="Disordered" evidence="1">
    <location>
        <begin position="647"/>
        <end position="672"/>
    </location>
</feature>
<feature type="region of interest" description="Disordered" evidence="1">
    <location>
        <begin position="499"/>
        <end position="520"/>
    </location>
</feature>
<feature type="compositionally biased region" description="Polar residues" evidence="1">
    <location>
        <begin position="331"/>
        <end position="344"/>
    </location>
</feature>
<feature type="compositionally biased region" description="Basic and acidic residues" evidence="1">
    <location>
        <begin position="205"/>
        <end position="215"/>
    </location>
</feature>
<evidence type="ECO:0000313" key="2">
    <source>
        <dbReference type="EMBL" id="CAE7205714.1"/>
    </source>
</evidence>
<gene>
    <name evidence="2" type="ORF">PTTW11_09400</name>
</gene>
<feature type="compositionally biased region" description="Polar residues" evidence="1">
    <location>
        <begin position="559"/>
        <end position="587"/>
    </location>
</feature>
<dbReference type="EMBL" id="HG992985">
    <property type="protein sequence ID" value="CAE7205714.1"/>
    <property type="molecule type" value="Genomic_DNA"/>
</dbReference>
<feature type="region of interest" description="Disordered" evidence="1">
    <location>
        <begin position="687"/>
        <end position="742"/>
    </location>
</feature>
<feature type="compositionally biased region" description="Polar residues" evidence="1">
    <location>
        <begin position="717"/>
        <end position="728"/>
    </location>
</feature>
<name>A0A6S6WD59_9PLEO</name>
<organism evidence="2 3">
    <name type="scientific">Pyrenophora teres f. teres</name>
    <dbReference type="NCBI Taxonomy" id="97479"/>
    <lineage>
        <taxon>Eukaryota</taxon>
        <taxon>Fungi</taxon>
        <taxon>Dikarya</taxon>
        <taxon>Ascomycota</taxon>
        <taxon>Pezizomycotina</taxon>
        <taxon>Dothideomycetes</taxon>
        <taxon>Pleosporomycetidae</taxon>
        <taxon>Pleosporales</taxon>
        <taxon>Pleosporineae</taxon>
        <taxon>Pleosporaceae</taxon>
        <taxon>Pyrenophora</taxon>
    </lineage>
</organism>
<evidence type="ECO:0000313" key="3">
    <source>
        <dbReference type="Proteomes" id="UP000472372"/>
    </source>
</evidence>
<feature type="region of interest" description="Disordered" evidence="1">
    <location>
        <begin position="171"/>
        <end position="238"/>
    </location>
</feature>
<feature type="compositionally biased region" description="Polar residues" evidence="1">
    <location>
        <begin position="947"/>
        <end position="956"/>
    </location>
</feature>
<feature type="region of interest" description="Disordered" evidence="1">
    <location>
        <begin position="86"/>
        <end position="148"/>
    </location>
</feature>
<feature type="compositionally biased region" description="Polar residues" evidence="1">
    <location>
        <begin position="421"/>
        <end position="430"/>
    </location>
</feature>
<dbReference type="Proteomes" id="UP000472372">
    <property type="component" value="Chromosome 9"/>
</dbReference>